<keyword evidence="2" id="KW-0479">Metal-binding</keyword>
<evidence type="ECO:0000259" key="5">
    <source>
        <dbReference type="SMART" id="SM00849"/>
    </source>
</evidence>
<dbReference type="InterPro" id="IPR051453">
    <property type="entry name" value="MBL_Glyoxalase_II"/>
</dbReference>
<organism evidence="6 7">
    <name type="scientific">Thermodesulfobacterium geofontis</name>
    <dbReference type="NCBI Taxonomy" id="1295609"/>
    <lineage>
        <taxon>Bacteria</taxon>
        <taxon>Pseudomonadati</taxon>
        <taxon>Thermodesulfobacteriota</taxon>
        <taxon>Thermodesulfobacteria</taxon>
        <taxon>Thermodesulfobacteriales</taxon>
        <taxon>Thermodesulfobacteriaceae</taxon>
        <taxon>Thermodesulfobacterium</taxon>
    </lineage>
</organism>
<dbReference type="Gene3D" id="3.60.15.10">
    <property type="entry name" value="Ribonuclease Z/Hydroxyacylglutathione hydrolase-like"/>
    <property type="match status" value="1"/>
</dbReference>
<keyword evidence="3 6" id="KW-0378">Hydrolase</keyword>
<evidence type="ECO:0000313" key="7">
    <source>
        <dbReference type="Proteomes" id="UP000235460"/>
    </source>
</evidence>
<evidence type="ECO:0000256" key="3">
    <source>
        <dbReference type="ARBA" id="ARBA00022801"/>
    </source>
</evidence>
<keyword evidence="4" id="KW-0862">Zinc</keyword>
<evidence type="ECO:0000256" key="4">
    <source>
        <dbReference type="ARBA" id="ARBA00022833"/>
    </source>
</evidence>
<reference evidence="6 7" key="1">
    <citation type="submission" date="2018-01" db="EMBL/GenBank/DDBJ databases">
        <title>Metagenomic assembled genomes from two thermal pools in the Uzon Caldera, Kamchatka, Russia.</title>
        <authorList>
            <person name="Wilkins L."/>
            <person name="Ettinger C."/>
        </authorList>
    </citation>
    <scope>NUCLEOTIDE SEQUENCE [LARGE SCALE GENOMIC DNA]</scope>
    <source>
        <strain evidence="6">ZAV-08</strain>
    </source>
</reference>
<dbReference type="PANTHER" id="PTHR46233:SF3">
    <property type="entry name" value="HYDROXYACYLGLUTATHIONE HYDROLASE GLOC"/>
    <property type="match status" value="1"/>
</dbReference>
<proteinExistence type="predicted"/>
<dbReference type="Proteomes" id="UP000235460">
    <property type="component" value="Unassembled WGS sequence"/>
</dbReference>
<dbReference type="PANTHER" id="PTHR46233">
    <property type="entry name" value="HYDROXYACYLGLUTATHIONE HYDROLASE GLOC"/>
    <property type="match status" value="1"/>
</dbReference>
<dbReference type="InterPro" id="IPR001279">
    <property type="entry name" value="Metallo-B-lactamas"/>
</dbReference>
<dbReference type="InterPro" id="IPR036866">
    <property type="entry name" value="RibonucZ/Hydroxyglut_hydro"/>
</dbReference>
<dbReference type="Pfam" id="PF00753">
    <property type="entry name" value="Lactamase_B"/>
    <property type="match status" value="1"/>
</dbReference>
<dbReference type="GO" id="GO:0016787">
    <property type="term" value="F:hydrolase activity"/>
    <property type="evidence" value="ECO:0007669"/>
    <property type="project" value="UniProtKB-KW"/>
</dbReference>
<dbReference type="GO" id="GO:0046872">
    <property type="term" value="F:metal ion binding"/>
    <property type="evidence" value="ECO:0007669"/>
    <property type="project" value="UniProtKB-KW"/>
</dbReference>
<evidence type="ECO:0000256" key="2">
    <source>
        <dbReference type="ARBA" id="ARBA00022723"/>
    </source>
</evidence>
<comment type="cofactor">
    <cofactor evidence="1">
        <name>Zn(2+)</name>
        <dbReference type="ChEBI" id="CHEBI:29105"/>
    </cofactor>
</comment>
<feature type="domain" description="Metallo-beta-lactamase" evidence="5">
    <location>
        <begin position="12"/>
        <end position="191"/>
    </location>
</feature>
<dbReference type="CDD" id="cd06262">
    <property type="entry name" value="metallo-hydrolase-like_MBL-fold"/>
    <property type="match status" value="1"/>
</dbReference>
<evidence type="ECO:0000313" key="6">
    <source>
        <dbReference type="EMBL" id="PMP67080.1"/>
    </source>
</evidence>
<dbReference type="EMBL" id="PNIK01000059">
    <property type="protein sequence ID" value="PMP67080.1"/>
    <property type="molecule type" value="Genomic_DNA"/>
</dbReference>
<dbReference type="SMART" id="SM00849">
    <property type="entry name" value="Lactamase_B"/>
    <property type="match status" value="1"/>
</dbReference>
<sequence>MKIERLIVGPLEVCCYIIYCSQTKEGVIIDPGDADPRILEKIEGLSLKIVAILGTHAHPDHVAGVEYLRKELKAPYLVHKLDEEFFKDPANFSMFKSWGFSENPKADKVFEEGDIIKFGKKYLRVIHTPGHSPGSSCFYNEKYKVLFTGDTLFVEAVGRADLSGGNYFQMIDSIMKKLLILPDDTKIYPGHDYGPKPTSTIGEEKKNNPFLQEFLSSSYS</sequence>
<evidence type="ECO:0000256" key="1">
    <source>
        <dbReference type="ARBA" id="ARBA00001947"/>
    </source>
</evidence>
<name>A0A2N7PNE0_9BACT</name>
<accession>A0A2N7PNE0</accession>
<gene>
    <name evidence="6" type="ORF">C0190_04035</name>
</gene>
<dbReference type="AlphaFoldDB" id="A0A2N7PNE0"/>
<protein>
    <submittedName>
        <fullName evidence="6">MBL fold metallo-hydrolase</fullName>
    </submittedName>
</protein>
<comment type="caution">
    <text evidence="6">The sequence shown here is derived from an EMBL/GenBank/DDBJ whole genome shotgun (WGS) entry which is preliminary data.</text>
</comment>
<dbReference type="SUPFAM" id="SSF56281">
    <property type="entry name" value="Metallo-hydrolase/oxidoreductase"/>
    <property type="match status" value="1"/>
</dbReference>